<feature type="region of interest" description="Disordered" evidence="1">
    <location>
        <begin position="1"/>
        <end position="79"/>
    </location>
</feature>
<dbReference type="Gene3D" id="1.10.555.10">
    <property type="entry name" value="Rho GTPase activation protein"/>
    <property type="match status" value="1"/>
</dbReference>
<feature type="region of interest" description="Disordered" evidence="1">
    <location>
        <begin position="1187"/>
        <end position="1210"/>
    </location>
</feature>
<evidence type="ECO:0000256" key="1">
    <source>
        <dbReference type="SAM" id="MobiDB-lite"/>
    </source>
</evidence>
<dbReference type="eggNOG" id="KOG4370">
    <property type="taxonomic scope" value="Eukaryota"/>
</dbReference>
<dbReference type="SUPFAM" id="SSF48350">
    <property type="entry name" value="GTPase activation domain, GAP"/>
    <property type="match status" value="1"/>
</dbReference>
<feature type="compositionally biased region" description="Basic and acidic residues" evidence="1">
    <location>
        <begin position="725"/>
        <end position="751"/>
    </location>
</feature>
<feature type="region of interest" description="Disordered" evidence="1">
    <location>
        <begin position="781"/>
        <end position="889"/>
    </location>
</feature>
<protein>
    <recommendedName>
        <fullName evidence="2">Rho-GAP domain-containing protein</fullName>
    </recommendedName>
</protein>
<sequence>MYPYQHSPSSGTSSSGPGPSTSQQFLGNMENAASRLKRVFGKKRSTRLGDDEGTQSEAPSPRKLLPGPRFSSLLPRKDPKPALQFASTFQSIGQRLNKSSSPRVVSYIEEPKESTPLKHSTPTIDIKPSPSSPLKVPSTPKRGSHLVPTSEISAAIDYMIDSTSSTNSPSSPPKAIAQAEQVTPRPTRVARSGSFEAENASPSKSTKRRSMSLSMIPVFAQPNEIQHVQAMSTPPSSFSLSSKLSPSIYQPHHRSHSAIPTFPDTGSTSSLSAATPITSNHESSDMPRDKSSSSNLKDRLTAWAAPSNSQRTTTRGSSPGHSKTMSMVASLGPAANAATGLAVSFSKKAYEKVNSIWTPTSLHPPQESNLHSAQASEASDSSLRGRRLHAHSPTYGGSHSDAEGSRRRMNLSAVEQPPAPNLGPLLRPPFRGTPHSTGGLLFGRPLVDCVRDTKALAVLGSEATSGLEARFIPALVLRCVQHIERWGIAEEGIFRIAGRTSHVNKIRSEFANGADYDLQLCGPGDLDPHAVSSVLKAFIRELPEPILTRETSPLFDAAFEKAKESGFMLVGMTSPRVMNSQMMGHPGFRRGLPSNPRPVQTEPPQLQPNDRDAEQDKMPHDDASTPRVTPEEALQTLLTEFRYLTRSLAKENQDLLLTMTELLDKVSSHSNLTKMPLSNLLLVLCPSMNMNPGVLKVLVEHHRTIFSMFGDQQPNSTSSTGPTDPKTDQLRQPNDLHDPERSQEAPRGDEPRELALSLPSEAITAPIPLNKLPVRKQSLRKHGLNPSHTHTTPSSSPSAVKDTFQAQTSDAPPSEADLSHRASSSQASTLHGEMVRPPQPVGPRLPKVTPGPIKVRRHSSSMSRDSPISSNQVLESLPQPPATAPPIQNHYPQQQVLSNRPNLELPAQSGAPQVSVPDASAPIAPRQTATTQEEPTTAALLPNPSLAPTVENDVASSMETRLPTGPASLSVETSASNVDKNAPRLDTGELHPVNVDSAASSANTELNLLDQLGSWPEVPKTDPAVTHATTTNGSPDHSAVSSAAIVSPFDNTSKPTDHHVQANTKAGPIVVGGEQEKLAQSSKTAPEASHGPGSGLAADQGLTVRHQSSNLPLNRNGVLNGGEENIPEATASKLPVATAREVSQAVETKNMRPLQSHAPRLTVNSKEMLSGDSYWAKELQRAIQSTTPASPIDGRHSGEWANSVLNTAGL</sequence>
<feature type="region of interest" description="Disordered" evidence="1">
    <location>
        <begin position="230"/>
        <end position="326"/>
    </location>
</feature>
<dbReference type="GO" id="GO:0007264">
    <property type="term" value="P:small GTPase-mediated signal transduction"/>
    <property type="evidence" value="ECO:0007669"/>
    <property type="project" value="InterPro"/>
</dbReference>
<dbReference type="GO" id="GO:0031267">
    <property type="term" value="F:small GTPase binding"/>
    <property type="evidence" value="ECO:0007669"/>
    <property type="project" value="InterPro"/>
</dbReference>
<feature type="region of interest" description="Disordered" evidence="1">
    <location>
        <begin position="162"/>
        <end position="211"/>
    </location>
</feature>
<feature type="region of interest" description="Disordered" evidence="1">
    <location>
        <begin position="1075"/>
        <end position="1134"/>
    </location>
</feature>
<evidence type="ECO:0000259" key="2">
    <source>
        <dbReference type="PROSITE" id="PS50238"/>
    </source>
</evidence>
<dbReference type="Pfam" id="PF00620">
    <property type="entry name" value="RhoGAP"/>
    <property type="match status" value="2"/>
</dbReference>
<gene>
    <name evidence="3" type="ORF">PIIN_01344</name>
</gene>
<feature type="compositionally biased region" description="Low complexity" evidence="1">
    <location>
        <begin position="927"/>
        <end position="939"/>
    </location>
</feature>
<dbReference type="PANTHER" id="PTHR12783">
    <property type="entry name" value="RALA BINDING PROTEIN 1 RALBP1"/>
    <property type="match status" value="1"/>
</dbReference>
<dbReference type="GO" id="GO:0005096">
    <property type="term" value="F:GTPase activator activity"/>
    <property type="evidence" value="ECO:0007669"/>
    <property type="project" value="InterPro"/>
</dbReference>
<dbReference type="Proteomes" id="UP000007148">
    <property type="component" value="Unassembled WGS sequence"/>
</dbReference>
<feature type="compositionally biased region" description="Polar residues" evidence="1">
    <location>
        <begin position="306"/>
        <end position="326"/>
    </location>
</feature>
<feature type="compositionally biased region" description="Low complexity" evidence="1">
    <location>
        <begin position="232"/>
        <end position="247"/>
    </location>
</feature>
<comment type="caution">
    <text evidence="3">The sequence shown here is derived from an EMBL/GenBank/DDBJ whole genome shotgun (WGS) entry which is preliminary data.</text>
</comment>
<reference evidence="3 4" key="1">
    <citation type="journal article" date="2011" name="PLoS Pathog.">
        <title>Endophytic Life Strategies Decoded by Genome and Transcriptome Analyses of the Mutualistic Root Symbiont Piriformospora indica.</title>
        <authorList>
            <person name="Zuccaro A."/>
            <person name="Lahrmann U."/>
            <person name="Guldener U."/>
            <person name="Langen G."/>
            <person name="Pfiffi S."/>
            <person name="Biedenkopf D."/>
            <person name="Wong P."/>
            <person name="Samans B."/>
            <person name="Grimm C."/>
            <person name="Basiewicz M."/>
            <person name="Murat C."/>
            <person name="Martin F."/>
            <person name="Kogel K.H."/>
        </authorList>
    </citation>
    <scope>NUCLEOTIDE SEQUENCE [LARGE SCALE GENOMIC DNA]</scope>
    <source>
        <strain evidence="3 4">DSM 11827</strain>
    </source>
</reference>
<feature type="region of interest" description="Disordered" evidence="1">
    <location>
        <begin position="94"/>
        <end position="148"/>
    </location>
</feature>
<proteinExistence type="predicted"/>
<evidence type="ECO:0000313" key="3">
    <source>
        <dbReference type="EMBL" id="CCA67515.1"/>
    </source>
</evidence>
<dbReference type="HOGENOM" id="CLU_253657_0_0_1"/>
<dbReference type="OMA" id="PRDDITH"/>
<feature type="domain" description="Rho-GAP" evidence="2">
    <location>
        <begin position="465"/>
        <end position="717"/>
    </location>
</feature>
<feature type="compositionally biased region" description="Basic and acidic residues" evidence="1">
    <location>
        <begin position="609"/>
        <end position="624"/>
    </location>
</feature>
<dbReference type="PANTHER" id="PTHR12783:SF5">
    <property type="entry name" value="RALA-BINDING PROTEIN 1"/>
    <property type="match status" value="1"/>
</dbReference>
<dbReference type="SMART" id="SM00324">
    <property type="entry name" value="RhoGAP"/>
    <property type="match status" value="1"/>
</dbReference>
<feature type="region of interest" description="Disordered" evidence="1">
    <location>
        <begin position="1014"/>
        <end position="1039"/>
    </location>
</feature>
<feature type="region of interest" description="Disordered" evidence="1">
    <location>
        <begin position="903"/>
        <end position="987"/>
    </location>
</feature>
<dbReference type="InParanoid" id="G4T891"/>
<dbReference type="OrthoDB" id="185175at2759"/>
<feature type="region of interest" description="Disordered" evidence="1">
    <location>
        <begin position="360"/>
        <end position="411"/>
    </location>
</feature>
<feature type="compositionally biased region" description="Basic and acidic residues" evidence="1">
    <location>
        <begin position="282"/>
        <end position="300"/>
    </location>
</feature>
<feature type="region of interest" description="Disordered" evidence="1">
    <location>
        <begin position="709"/>
        <end position="751"/>
    </location>
</feature>
<feature type="compositionally biased region" description="Polar residues" evidence="1">
    <location>
        <begin position="970"/>
        <end position="979"/>
    </location>
</feature>
<dbReference type="InterPro" id="IPR000198">
    <property type="entry name" value="RhoGAP_dom"/>
</dbReference>
<dbReference type="STRING" id="1109443.G4T891"/>
<feature type="compositionally biased region" description="Polar residues" evidence="1">
    <location>
        <begin position="1027"/>
        <end position="1039"/>
    </location>
</feature>
<organism evidence="3 4">
    <name type="scientific">Serendipita indica (strain DSM 11827)</name>
    <name type="common">Root endophyte fungus</name>
    <name type="synonym">Piriformospora indica</name>
    <dbReference type="NCBI Taxonomy" id="1109443"/>
    <lineage>
        <taxon>Eukaryota</taxon>
        <taxon>Fungi</taxon>
        <taxon>Dikarya</taxon>
        <taxon>Basidiomycota</taxon>
        <taxon>Agaricomycotina</taxon>
        <taxon>Agaricomycetes</taxon>
        <taxon>Sebacinales</taxon>
        <taxon>Serendipitaceae</taxon>
        <taxon>Serendipita</taxon>
    </lineage>
</organism>
<name>G4T891_SERID</name>
<feature type="compositionally biased region" description="Low complexity" evidence="1">
    <location>
        <begin position="860"/>
        <end position="870"/>
    </location>
</feature>
<dbReference type="InterPro" id="IPR008936">
    <property type="entry name" value="Rho_GTPase_activation_prot"/>
</dbReference>
<accession>G4T891</accession>
<dbReference type="EMBL" id="CAFZ01000015">
    <property type="protein sequence ID" value="CCA67515.1"/>
    <property type="molecule type" value="Genomic_DNA"/>
</dbReference>
<dbReference type="InterPro" id="IPR039767">
    <property type="entry name" value="RALBP1"/>
</dbReference>
<feature type="compositionally biased region" description="Polar residues" evidence="1">
    <location>
        <begin position="94"/>
        <end position="103"/>
    </location>
</feature>
<dbReference type="AlphaFoldDB" id="G4T891"/>
<feature type="compositionally biased region" description="Low complexity" evidence="1">
    <location>
        <begin position="7"/>
        <end position="22"/>
    </location>
</feature>
<evidence type="ECO:0000313" key="4">
    <source>
        <dbReference type="Proteomes" id="UP000007148"/>
    </source>
</evidence>
<feature type="compositionally biased region" description="Polar residues" evidence="1">
    <location>
        <begin position="710"/>
        <end position="722"/>
    </location>
</feature>
<feature type="compositionally biased region" description="Polar residues" evidence="1">
    <location>
        <begin position="360"/>
        <end position="382"/>
    </location>
</feature>
<feature type="compositionally biased region" description="Basic residues" evidence="1">
    <location>
        <begin position="35"/>
        <end position="46"/>
    </location>
</feature>
<feature type="compositionally biased region" description="Polar residues" evidence="1">
    <location>
        <begin position="264"/>
        <end position="281"/>
    </location>
</feature>
<feature type="region of interest" description="Disordered" evidence="1">
    <location>
        <begin position="582"/>
        <end position="629"/>
    </location>
</feature>
<dbReference type="PROSITE" id="PS50238">
    <property type="entry name" value="RHOGAP"/>
    <property type="match status" value="1"/>
</dbReference>
<feature type="compositionally biased region" description="Low complexity" evidence="1">
    <location>
        <begin position="127"/>
        <end position="141"/>
    </location>
</feature>
<feature type="compositionally biased region" description="Low complexity" evidence="1">
    <location>
        <begin position="786"/>
        <end position="798"/>
    </location>
</feature>
<keyword evidence="4" id="KW-1185">Reference proteome</keyword>